<keyword evidence="1" id="KW-0805">Transcription regulation</keyword>
<dbReference type="PROSITE" id="PS50043">
    <property type="entry name" value="HTH_LUXR_2"/>
    <property type="match status" value="1"/>
</dbReference>
<name>A0A354M3S5_9BACT</name>
<reference evidence="6 7" key="1">
    <citation type="journal article" date="2018" name="Nat. Biotechnol.">
        <title>A standardized bacterial taxonomy based on genome phylogeny substantially revises the tree of life.</title>
        <authorList>
            <person name="Parks D.H."/>
            <person name="Chuvochina M."/>
            <person name="Waite D.W."/>
            <person name="Rinke C."/>
            <person name="Skarshewski A."/>
            <person name="Chaumeil P.A."/>
            <person name="Hugenholtz P."/>
        </authorList>
    </citation>
    <scope>NUCLEOTIDE SEQUENCE [LARGE SCALE GENOMIC DNA]</scope>
    <source>
        <strain evidence="6">UBA11482</strain>
    </source>
</reference>
<dbReference type="InterPro" id="IPR036388">
    <property type="entry name" value="WH-like_DNA-bd_sf"/>
</dbReference>
<dbReference type="SMART" id="SM00421">
    <property type="entry name" value="HTH_LUXR"/>
    <property type="match status" value="1"/>
</dbReference>
<dbReference type="SUPFAM" id="SSF46894">
    <property type="entry name" value="C-terminal effector domain of the bipartite response regulators"/>
    <property type="match status" value="1"/>
</dbReference>
<proteinExistence type="predicted"/>
<comment type="caution">
    <text evidence="6">The sequence shown here is derived from an EMBL/GenBank/DDBJ whole genome shotgun (WGS) entry which is preliminary data.</text>
</comment>
<evidence type="ECO:0000256" key="3">
    <source>
        <dbReference type="ARBA" id="ARBA00023163"/>
    </source>
</evidence>
<dbReference type="Proteomes" id="UP000262954">
    <property type="component" value="Unassembled WGS sequence"/>
</dbReference>
<keyword evidence="2" id="KW-0238">DNA-binding</keyword>
<dbReference type="PANTHER" id="PTHR44688:SF16">
    <property type="entry name" value="DNA-BINDING TRANSCRIPTIONAL ACTIVATOR DEVR_DOSR"/>
    <property type="match status" value="1"/>
</dbReference>
<dbReference type="InterPro" id="IPR000792">
    <property type="entry name" value="Tscrpt_reg_LuxR_C"/>
</dbReference>
<evidence type="ECO:0000256" key="1">
    <source>
        <dbReference type="ARBA" id="ARBA00023015"/>
    </source>
</evidence>
<keyword evidence="4" id="KW-0812">Transmembrane</keyword>
<gene>
    <name evidence="6" type="ORF">DDY73_09185</name>
</gene>
<feature type="domain" description="HTH luxR-type" evidence="5">
    <location>
        <begin position="1"/>
        <end position="62"/>
    </location>
</feature>
<dbReference type="GO" id="GO:0003677">
    <property type="term" value="F:DNA binding"/>
    <property type="evidence" value="ECO:0007669"/>
    <property type="project" value="UniProtKB-KW"/>
</dbReference>
<dbReference type="Pfam" id="PF00196">
    <property type="entry name" value="GerE"/>
    <property type="match status" value="1"/>
</dbReference>
<evidence type="ECO:0000313" key="7">
    <source>
        <dbReference type="Proteomes" id="UP000262954"/>
    </source>
</evidence>
<keyword evidence="4" id="KW-0472">Membrane</keyword>
<keyword evidence="3" id="KW-0804">Transcription</keyword>
<dbReference type="PRINTS" id="PR00038">
    <property type="entry name" value="HTHLUXR"/>
</dbReference>
<sequence>MNTLTNREIEIAEYIAWGASVDETADKLGRSPYTVKNTLRNIYAKLHFNKSTELAAYMFVKHPERMIIENDKIGNVKRAISAITMIALIFLQLLVQPADMMRVRRARTRTARRMEYVEE</sequence>
<evidence type="ECO:0000313" key="6">
    <source>
        <dbReference type="EMBL" id="HBJ09164.1"/>
    </source>
</evidence>
<feature type="transmembrane region" description="Helical" evidence="4">
    <location>
        <begin position="79"/>
        <end position="95"/>
    </location>
</feature>
<organism evidence="6 7">
    <name type="scientific">Coprobacter fastidiosus</name>
    <dbReference type="NCBI Taxonomy" id="1099853"/>
    <lineage>
        <taxon>Bacteria</taxon>
        <taxon>Pseudomonadati</taxon>
        <taxon>Bacteroidota</taxon>
        <taxon>Bacteroidia</taxon>
        <taxon>Bacteroidales</taxon>
        <taxon>Barnesiellaceae</taxon>
        <taxon>Coprobacter</taxon>
    </lineage>
</organism>
<dbReference type="CDD" id="cd06170">
    <property type="entry name" value="LuxR_C_like"/>
    <property type="match status" value="1"/>
</dbReference>
<protein>
    <recommendedName>
        <fullName evidence="5">HTH luxR-type domain-containing protein</fullName>
    </recommendedName>
</protein>
<dbReference type="Gene3D" id="1.10.10.10">
    <property type="entry name" value="Winged helix-like DNA-binding domain superfamily/Winged helix DNA-binding domain"/>
    <property type="match status" value="1"/>
</dbReference>
<keyword evidence="4" id="KW-1133">Transmembrane helix</keyword>
<accession>A0A354M3S5</accession>
<evidence type="ECO:0000259" key="5">
    <source>
        <dbReference type="PROSITE" id="PS50043"/>
    </source>
</evidence>
<dbReference type="InterPro" id="IPR016032">
    <property type="entry name" value="Sig_transdc_resp-reg_C-effctor"/>
</dbReference>
<evidence type="ECO:0000256" key="2">
    <source>
        <dbReference type="ARBA" id="ARBA00023125"/>
    </source>
</evidence>
<dbReference type="EMBL" id="DNWC01000120">
    <property type="protein sequence ID" value="HBJ09164.1"/>
    <property type="molecule type" value="Genomic_DNA"/>
</dbReference>
<evidence type="ECO:0000256" key="4">
    <source>
        <dbReference type="SAM" id="Phobius"/>
    </source>
</evidence>
<dbReference type="GO" id="GO:0006355">
    <property type="term" value="P:regulation of DNA-templated transcription"/>
    <property type="evidence" value="ECO:0007669"/>
    <property type="project" value="InterPro"/>
</dbReference>
<dbReference type="AlphaFoldDB" id="A0A354M3S5"/>
<dbReference type="PANTHER" id="PTHR44688">
    <property type="entry name" value="DNA-BINDING TRANSCRIPTIONAL ACTIVATOR DEVR_DOSR"/>
    <property type="match status" value="1"/>
</dbReference>